<evidence type="ECO:0000256" key="3">
    <source>
        <dbReference type="SAM" id="SignalP"/>
    </source>
</evidence>
<feature type="signal peptide" evidence="3">
    <location>
        <begin position="1"/>
        <end position="26"/>
    </location>
</feature>
<keyword evidence="6" id="KW-1185">Reference proteome</keyword>
<evidence type="ECO:0000313" key="5">
    <source>
        <dbReference type="EMBL" id="MEG3613647.1"/>
    </source>
</evidence>
<keyword evidence="3" id="KW-0732">Signal</keyword>
<dbReference type="InterPro" id="IPR052901">
    <property type="entry name" value="Bact_TGase-like"/>
</dbReference>
<reference evidence="5" key="1">
    <citation type="journal article" date="2024" name="Antonie Van Leeuwenhoek">
        <title>Isoptericola haloaureus sp. nov., a dimorphic actinobacterium isolated from mangrove sediments of southeast India, implicating biosaline agricultural significance through nitrogen fixation and salt tolerance genes.</title>
        <authorList>
            <person name="Prathaban M."/>
            <person name="Prathiviraj R."/>
            <person name="Ravichandran M."/>
            <person name="Natarajan S.D."/>
            <person name="Sobanaa M."/>
            <person name="Hari Krishna Kumar S."/>
            <person name="Chandrasekar V."/>
            <person name="Selvin J."/>
        </authorList>
    </citation>
    <scope>NUCLEOTIDE SEQUENCE</scope>
    <source>
        <strain evidence="5">MP1014</strain>
    </source>
</reference>
<sequence length="238" mass="24927">MTRRSPGTRPLLLTALAAATLLGAAAATPWHLEMPAFVAGFGDMDLPERPTPSISASPAADDPLPEDPGDSVLTVLLLLGAAVVVLLLALVARRVLTLLRDTPPAPEEPDRPDAGTALAGTEAPSVPLPDLDDAVTRALGRLEAARTPQDVVIAAWVALEDAAAEHGAPRDPAQTPTEYTADLLSRTPAPAADVTTLRRLYQQARFADHPTTDAQVADARTALTRIARHLPRTTDPAP</sequence>
<feature type="region of interest" description="Disordered" evidence="1">
    <location>
        <begin position="101"/>
        <end position="131"/>
    </location>
</feature>
<feature type="transmembrane region" description="Helical" evidence="2">
    <location>
        <begin position="72"/>
        <end position="92"/>
    </location>
</feature>
<dbReference type="Proteomes" id="UP001310387">
    <property type="component" value="Unassembled WGS sequence"/>
</dbReference>
<dbReference type="Pfam" id="PF13559">
    <property type="entry name" value="DUF4129"/>
    <property type="match status" value="1"/>
</dbReference>
<proteinExistence type="predicted"/>
<accession>A0ABU7Z2F7</accession>
<dbReference type="PANTHER" id="PTHR42736:SF1">
    <property type="entry name" value="PROTEIN-GLUTAMINE GAMMA-GLUTAMYLTRANSFERASE"/>
    <property type="match status" value="1"/>
</dbReference>
<organism evidence="5 6">
    <name type="scientific">Isoptericola haloaureus</name>
    <dbReference type="NCBI Taxonomy" id="1542902"/>
    <lineage>
        <taxon>Bacteria</taxon>
        <taxon>Bacillati</taxon>
        <taxon>Actinomycetota</taxon>
        <taxon>Actinomycetes</taxon>
        <taxon>Micrococcales</taxon>
        <taxon>Promicromonosporaceae</taxon>
        <taxon>Isoptericola</taxon>
    </lineage>
</organism>
<evidence type="ECO:0000256" key="2">
    <source>
        <dbReference type="SAM" id="Phobius"/>
    </source>
</evidence>
<dbReference type="EMBL" id="JBAGLP010000097">
    <property type="protein sequence ID" value="MEG3613647.1"/>
    <property type="molecule type" value="Genomic_DNA"/>
</dbReference>
<evidence type="ECO:0000256" key="1">
    <source>
        <dbReference type="SAM" id="MobiDB-lite"/>
    </source>
</evidence>
<keyword evidence="2" id="KW-0472">Membrane</keyword>
<feature type="chain" id="PRO_5045884358" evidence="3">
    <location>
        <begin position="27"/>
        <end position="238"/>
    </location>
</feature>
<evidence type="ECO:0000259" key="4">
    <source>
        <dbReference type="Pfam" id="PF13559"/>
    </source>
</evidence>
<gene>
    <name evidence="5" type="ORF">V5O49_00760</name>
</gene>
<name>A0ABU7Z2F7_9MICO</name>
<keyword evidence="2" id="KW-0812">Transmembrane</keyword>
<dbReference type="PANTHER" id="PTHR42736">
    <property type="entry name" value="PROTEIN-GLUTAMINE GAMMA-GLUTAMYLTRANSFERASE"/>
    <property type="match status" value="1"/>
</dbReference>
<reference evidence="5" key="2">
    <citation type="submission" date="2024-02" db="EMBL/GenBank/DDBJ databases">
        <authorList>
            <person name="Prathaban M."/>
            <person name="Mythili R."/>
            <person name="Sharmila Devi N."/>
            <person name="Sobanaa M."/>
            <person name="Prathiviraj R."/>
            <person name="Selvin J."/>
        </authorList>
    </citation>
    <scope>NUCLEOTIDE SEQUENCE</scope>
    <source>
        <strain evidence="5">MP1014</strain>
    </source>
</reference>
<keyword evidence="2" id="KW-1133">Transmembrane helix</keyword>
<feature type="domain" description="Protein-glutamine gamma-glutamyltransferase-like C-terminal" evidence="4">
    <location>
        <begin position="155"/>
        <end position="223"/>
    </location>
</feature>
<evidence type="ECO:0000313" key="6">
    <source>
        <dbReference type="Proteomes" id="UP001310387"/>
    </source>
</evidence>
<dbReference type="InterPro" id="IPR025403">
    <property type="entry name" value="TgpA-like_C"/>
</dbReference>
<protein>
    <submittedName>
        <fullName evidence="5">DUF4129 domain-containing protein</fullName>
    </submittedName>
</protein>
<dbReference type="RefSeq" id="WP_332900552.1">
    <property type="nucleotide sequence ID" value="NZ_JBAGLP010000097.1"/>
</dbReference>
<comment type="caution">
    <text evidence="5">The sequence shown here is derived from an EMBL/GenBank/DDBJ whole genome shotgun (WGS) entry which is preliminary data.</text>
</comment>